<evidence type="ECO:0000313" key="2">
    <source>
        <dbReference type="EMBL" id="EYB90786.1"/>
    </source>
</evidence>
<dbReference type="Proteomes" id="UP000024635">
    <property type="component" value="Unassembled WGS sequence"/>
</dbReference>
<dbReference type="EMBL" id="JARK01001550">
    <property type="protein sequence ID" value="EYB90786.1"/>
    <property type="molecule type" value="Genomic_DNA"/>
</dbReference>
<dbReference type="AlphaFoldDB" id="A0A016SK98"/>
<reference evidence="3" key="1">
    <citation type="journal article" date="2015" name="Nat. Genet.">
        <title>The genome and transcriptome of the zoonotic hookworm Ancylostoma ceylanicum identify infection-specific gene families.</title>
        <authorList>
            <person name="Schwarz E.M."/>
            <person name="Hu Y."/>
            <person name="Antoshechkin I."/>
            <person name="Miller M.M."/>
            <person name="Sternberg P.W."/>
            <person name="Aroian R.V."/>
        </authorList>
    </citation>
    <scope>NUCLEOTIDE SEQUENCE</scope>
    <source>
        <strain evidence="3">HY135</strain>
    </source>
</reference>
<feature type="compositionally biased region" description="Basic and acidic residues" evidence="1">
    <location>
        <begin position="176"/>
        <end position="187"/>
    </location>
</feature>
<feature type="region of interest" description="Disordered" evidence="1">
    <location>
        <begin position="167"/>
        <end position="187"/>
    </location>
</feature>
<keyword evidence="3" id="KW-1185">Reference proteome</keyword>
<comment type="caution">
    <text evidence="2">The sequence shown here is derived from an EMBL/GenBank/DDBJ whole genome shotgun (WGS) entry which is preliminary data.</text>
</comment>
<dbReference type="OrthoDB" id="5782729at2759"/>
<name>A0A016SK98_9BILA</name>
<sequence>MAYYRILPVHFTRKKCDVARATTAAMGHKPFRQIRTLDISFQVMSADFAELYDVKVFTNVGLWPYSDEGVRLWNGTIRLDATGADANHTYKVRCSCHKEHLRYIRCTHGTGKVRMGEYKHLSLKVPEAAISTAIMTVLIDDMDVDLNLFMLEGAKELYFGADEVGDSSGAGPARTRRLDRARREAGRSIRNEDGDISGMHGCADNLSATLPACGRISGNWSLPHFYGEESQKSDTETLVEKNVGSRELKWSRRSGDEKAFDMVSDVIKPVFENTPKGLKDYLLNSTSSVSIWQRLNDMVYPVVLELLQDLGDFARREVNRKGSNARAVFDKISAVDVGNDLAEVVLVRLSEKLRSDFGTSN</sequence>
<organism evidence="2 3">
    <name type="scientific">Ancylostoma ceylanicum</name>
    <dbReference type="NCBI Taxonomy" id="53326"/>
    <lineage>
        <taxon>Eukaryota</taxon>
        <taxon>Metazoa</taxon>
        <taxon>Ecdysozoa</taxon>
        <taxon>Nematoda</taxon>
        <taxon>Chromadorea</taxon>
        <taxon>Rhabditida</taxon>
        <taxon>Rhabditina</taxon>
        <taxon>Rhabditomorpha</taxon>
        <taxon>Strongyloidea</taxon>
        <taxon>Ancylostomatidae</taxon>
        <taxon>Ancylostomatinae</taxon>
        <taxon>Ancylostoma</taxon>
    </lineage>
</organism>
<evidence type="ECO:0000256" key="1">
    <source>
        <dbReference type="SAM" id="MobiDB-lite"/>
    </source>
</evidence>
<accession>A0A016SK98</accession>
<protein>
    <submittedName>
        <fullName evidence="2">Uncharacterized protein</fullName>
    </submittedName>
</protein>
<gene>
    <name evidence="2" type="primary">Acey_s0214.g2332</name>
    <name evidence="2" type="ORF">Y032_0214g2332</name>
</gene>
<evidence type="ECO:0000313" key="3">
    <source>
        <dbReference type="Proteomes" id="UP000024635"/>
    </source>
</evidence>
<proteinExistence type="predicted"/>